<reference evidence="1" key="2">
    <citation type="journal article" date="2015" name="Fish Shellfish Immunol.">
        <title>Early steps in the European eel (Anguilla anguilla)-Vibrio vulnificus interaction in the gills: Role of the RtxA13 toxin.</title>
        <authorList>
            <person name="Callol A."/>
            <person name="Pajuelo D."/>
            <person name="Ebbesson L."/>
            <person name="Teles M."/>
            <person name="MacKenzie S."/>
            <person name="Amaro C."/>
        </authorList>
    </citation>
    <scope>NUCLEOTIDE SEQUENCE</scope>
</reference>
<protein>
    <submittedName>
        <fullName evidence="1">Uncharacterized protein</fullName>
    </submittedName>
</protein>
<reference evidence="1" key="1">
    <citation type="submission" date="2014-11" db="EMBL/GenBank/DDBJ databases">
        <authorList>
            <person name="Amaro Gonzalez C."/>
        </authorList>
    </citation>
    <scope>NUCLEOTIDE SEQUENCE</scope>
</reference>
<proteinExistence type="predicted"/>
<organism evidence="1">
    <name type="scientific">Anguilla anguilla</name>
    <name type="common">European freshwater eel</name>
    <name type="synonym">Muraena anguilla</name>
    <dbReference type="NCBI Taxonomy" id="7936"/>
    <lineage>
        <taxon>Eukaryota</taxon>
        <taxon>Metazoa</taxon>
        <taxon>Chordata</taxon>
        <taxon>Craniata</taxon>
        <taxon>Vertebrata</taxon>
        <taxon>Euteleostomi</taxon>
        <taxon>Actinopterygii</taxon>
        <taxon>Neopterygii</taxon>
        <taxon>Teleostei</taxon>
        <taxon>Anguilliformes</taxon>
        <taxon>Anguillidae</taxon>
        <taxon>Anguilla</taxon>
    </lineage>
</organism>
<accession>A0A0E9QY28</accession>
<sequence length="43" mass="5157">MVIVENTMQFIDTIEIISQVYGEQITIHFLFLRHENYEEGEIL</sequence>
<dbReference type="AlphaFoldDB" id="A0A0E9QY28"/>
<name>A0A0E9QY28_ANGAN</name>
<dbReference type="EMBL" id="GBXM01087407">
    <property type="protein sequence ID" value="JAH21170.1"/>
    <property type="molecule type" value="Transcribed_RNA"/>
</dbReference>
<evidence type="ECO:0000313" key="1">
    <source>
        <dbReference type="EMBL" id="JAH21170.1"/>
    </source>
</evidence>